<evidence type="ECO:0000313" key="3">
    <source>
        <dbReference type="EMBL" id="MDT2598603.1"/>
    </source>
</evidence>
<dbReference type="Proteomes" id="UP001252875">
    <property type="component" value="Unassembled WGS sequence"/>
</dbReference>
<protein>
    <submittedName>
        <fullName evidence="3">YrhK family protein</fullName>
    </submittedName>
</protein>
<gene>
    <name evidence="3" type="ORF">P7D85_02385</name>
</gene>
<name>A0ABU3EUS4_9ENTE</name>
<evidence type="ECO:0000313" key="4">
    <source>
        <dbReference type="Proteomes" id="UP001252875"/>
    </source>
</evidence>
<feature type="domain" description="YrhK" evidence="2">
    <location>
        <begin position="32"/>
        <end position="88"/>
    </location>
</feature>
<keyword evidence="1" id="KW-0812">Transmembrane</keyword>
<dbReference type="EMBL" id="JARPYI010000001">
    <property type="protein sequence ID" value="MDT2598603.1"/>
    <property type="molecule type" value="Genomic_DNA"/>
</dbReference>
<organism evidence="3 4">
    <name type="scientific">Enterococcus hulanensis</name>
    <dbReference type="NCBI Taxonomy" id="2559929"/>
    <lineage>
        <taxon>Bacteria</taxon>
        <taxon>Bacillati</taxon>
        <taxon>Bacillota</taxon>
        <taxon>Bacilli</taxon>
        <taxon>Lactobacillales</taxon>
        <taxon>Enterococcaceae</taxon>
        <taxon>Enterococcus</taxon>
    </lineage>
</organism>
<keyword evidence="1" id="KW-0472">Membrane</keyword>
<comment type="caution">
    <text evidence="3">The sequence shown here is derived from an EMBL/GenBank/DDBJ whole genome shotgun (WGS) entry which is preliminary data.</text>
</comment>
<dbReference type="RefSeq" id="WP_311821128.1">
    <property type="nucleotide sequence ID" value="NZ_JARPYF010000001.1"/>
</dbReference>
<dbReference type="Pfam" id="PF14145">
    <property type="entry name" value="YrhK"/>
    <property type="match status" value="1"/>
</dbReference>
<keyword evidence="1" id="KW-1133">Transmembrane helix</keyword>
<accession>A0ABU3EUS4</accession>
<dbReference type="InterPro" id="IPR025424">
    <property type="entry name" value="YrhK_domain"/>
</dbReference>
<proteinExistence type="predicted"/>
<evidence type="ECO:0000259" key="2">
    <source>
        <dbReference type="Pfam" id="PF14145"/>
    </source>
</evidence>
<evidence type="ECO:0000256" key="1">
    <source>
        <dbReference type="SAM" id="Phobius"/>
    </source>
</evidence>
<feature type="transmembrane region" description="Helical" evidence="1">
    <location>
        <begin position="64"/>
        <end position="82"/>
    </location>
</feature>
<feature type="transmembrane region" description="Helical" evidence="1">
    <location>
        <begin position="34"/>
        <end position="58"/>
    </location>
</feature>
<keyword evidence="4" id="KW-1185">Reference proteome</keyword>
<reference evidence="3 4" key="1">
    <citation type="submission" date="2023-03" db="EMBL/GenBank/DDBJ databases">
        <authorList>
            <person name="Shen W."/>
            <person name="Cai J."/>
        </authorList>
    </citation>
    <scope>NUCLEOTIDE SEQUENCE [LARGE SCALE GENOMIC DNA]</scope>
    <source>
        <strain evidence="3 4">D6-4</strain>
    </source>
</reference>
<sequence length="107" mass="12628">MPKIKRKSHEVEAALEEDIEIQGKRFRVYFQNRYTILSLAVDLLTGFFYILGSVAALTPIPDRIGMYFYLAGSIFLTIRPILRIIKNIFIYDDLRVEKEKREQLEEK</sequence>